<reference evidence="4" key="1">
    <citation type="submission" date="2022-12" db="EMBL/GenBank/DDBJ databases">
        <title>Draft genome assemblies for two species of Escallonia (Escalloniales).</title>
        <authorList>
            <person name="Chanderbali A."/>
            <person name="Dervinis C."/>
            <person name="Anghel I."/>
            <person name="Soltis D."/>
            <person name="Soltis P."/>
            <person name="Zapata F."/>
        </authorList>
    </citation>
    <scope>NUCLEOTIDE SEQUENCE</scope>
    <source>
        <strain evidence="4">UCBG92.1500</strain>
        <tissue evidence="4">Leaf</tissue>
    </source>
</reference>
<evidence type="ECO:0000256" key="3">
    <source>
        <dbReference type="ARBA" id="ARBA00023242"/>
    </source>
</evidence>
<evidence type="ECO:0000313" key="4">
    <source>
        <dbReference type="EMBL" id="KAK2991122.1"/>
    </source>
</evidence>
<dbReference type="InterPro" id="IPR013633">
    <property type="entry name" value="NRDE-2"/>
</dbReference>
<accession>A0AA88RRY4</accession>
<keyword evidence="3" id="KW-0539">Nucleus</keyword>
<dbReference type="GO" id="GO:0071013">
    <property type="term" value="C:catalytic step 2 spliceosome"/>
    <property type="evidence" value="ECO:0007669"/>
    <property type="project" value="TreeGrafter"/>
</dbReference>
<dbReference type="PANTHER" id="PTHR13471:SF0">
    <property type="entry name" value="NUCLEAR EXOSOME REGULATOR NRDE2"/>
    <property type="match status" value="1"/>
</dbReference>
<dbReference type="GO" id="GO:0031048">
    <property type="term" value="P:regulatory ncRNA-mediated heterochromatin formation"/>
    <property type="evidence" value="ECO:0007669"/>
    <property type="project" value="TreeGrafter"/>
</dbReference>
<dbReference type="Pfam" id="PF08424">
    <property type="entry name" value="NRDE-2"/>
    <property type="match status" value="1"/>
</dbReference>
<name>A0AA88RRY4_9ASTE</name>
<gene>
    <name evidence="4" type="ORF">RJ640_028828</name>
</gene>
<dbReference type="Proteomes" id="UP001187471">
    <property type="component" value="Unassembled WGS sequence"/>
</dbReference>
<comment type="caution">
    <text evidence="4">The sequence shown here is derived from an EMBL/GenBank/DDBJ whole genome shotgun (WGS) entry which is preliminary data.</text>
</comment>
<keyword evidence="5" id="KW-1185">Reference proteome</keyword>
<evidence type="ECO:0000256" key="2">
    <source>
        <dbReference type="ARBA" id="ARBA00009265"/>
    </source>
</evidence>
<organism evidence="4 5">
    <name type="scientific">Escallonia rubra</name>
    <dbReference type="NCBI Taxonomy" id="112253"/>
    <lineage>
        <taxon>Eukaryota</taxon>
        <taxon>Viridiplantae</taxon>
        <taxon>Streptophyta</taxon>
        <taxon>Embryophyta</taxon>
        <taxon>Tracheophyta</taxon>
        <taxon>Spermatophyta</taxon>
        <taxon>Magnoliopsida</taxon>
        <taxon>eudicotyledons</taxon>
        <taxon>Gunneridae</taxon>
        <taxon>Pentapetalae</taxon>
        <taxon>asterids</taxon>
        <taxon>campanulids</taxon>
        <taxon>Escalloniales</taxon>
        <taxon>Escalloniaceae</taxon>
        <taxon>Escallonia</taxon>
    </lineage>
</organism>
<comment type="subcellular location">
    <subcellularLocation>
        <location evidence="1">Nucleus</location>
    </subcellularLocation>
</comment>
<comment type="similarity">
    <text evidence="2">Belongs to the NRDE2 family.</text>
</comment>
<dbReference type="Gene3D" id="1.25.40.10">
    <property type="entry name" value="Tetratricopeptide repeat domain"/>
    <property type="match status" value="1"/>
</dbReference>
<dbReference type="GO" id="GO:1902369">
    <property type="term" value="P:negative regulation of RNA catabolic process"/>
    <property type="evidence" value="ECO:0007669"/>
    <property type="project" value="TreeGrafter"/>
</dbReference>
<dbReference type="AlphaFoldDB" id="A0AA88RRY4"/>
<sequence length="688" mass="77501">MDIARYKHYKSSELGYFPNFHRKQGSWGLEGDNDINALDAKLKSAGRYWSAKYAALERHKNMKRIRIVAPERPASMNVSADFIPVSDDQMSASVVEESWEDEVLRRTREFNRLTRERPHDEKAWLDFAEFQDKVATMQPQKGARLQTLEKKISVLEKAAELNPENEQLLLALMSAYQSRDSTDVLIGRWEKILAQNSGSYKLWRQFLHVVQGEFSRFKVSELRKIYATAIRALSSACSKQYRQVPQSSLDPAIVQLELSLVDIFIGLCRFEWLAGYQELATALFQAEIEYGLFCPSLLLTEQSKRRLFEYFWNSNGARVGEDGALGWSTWLEKDDEHRQMVIDEESSHNEEGGWTGWSEPLYTSNDVGVYPETVLDNNASVEELDDESETRDYESRDDTEALLKMLGISGDIEANGEGSNSISWTRWSEEELSRDSVQWMPVRAKSGIPHSNGVEDREDDEQLLGVILFEDVNEYLFSISSEEARLSLIFQFIDFYEALVLVGSTVEDRGEGVATALVEANGGGAGWAVVVGGAISGRGFVLLCSMVGDMVKSNSDVDIGLASTNSSSWAEKTLGLEALPDSILEDLRRVHDVLTKTESRSSSLSLDVILGSRDDISVRTSMMKFLRNAALLFLTIIPHNYILEEAALVAEELSNTRMSSCSYSVTPCRALAKRLLKSNRQTRHLALQ</sequence>
<dbReference type="EMBL" id="JAVXUO010000569">
    <property type="protein sequence ID" value="KAK2991122.1"/>
    <property type="molecule type" value="Genomic_DNA"/>
</dbReference>
<evidence type="ECO:0000313" key="5">
    <source>
        <dbReference type="Proteomes" id="UP001187471"/>
    </source>
</evidence>
<proteinExistence type="inferred from homology"/>
<evidence type="ECO:0000256" key="1">
    <source>
        <dbReference type="ARBA" id="ARBA00004123"/>
    </source>
</evidence>
<protein>
    <submittedName>
        <fullName evidence="4">Uncharacterized protein</fullName>
    </submittedName>
</protein>
<dbReference type="InterPro" id="IPR011990">
    <property type="entry name" value="TPR-like_helical_dom_sf"/>
</dbReference>
<dbReference type="PANTHER" id="PTHR13471">
    <property type="entry name" value="TETRATRICOPEPTIDE-LIKE HELICAL"/>
    <property type="match status" value="1"/>
</dbReference>